<organism evidence="3 4">
    <name type="scientific">Sphingomonas hylomeconis</name>
    <dbReference type="NCBI Taxonomy" id="1395958"/>
    <lineage>
        <taxon>Bacteria</taxon>
        <taxon>Pseudomonadati</taxon>
        <taxon>Pseudomonadota</taxon>
        <taxon>Alphaproteobacteria</taxon>
        <taxon>Sphingomonadales</taxon>
        <taxon>Sphingomonadaceae</taxon>
        <taxon>Sphingomonas</taxon>
    </lineage>
</organism>
<feature type="region of interest" description="Disordered" evidence="1">
    <location>
        <begin position="392"/>
        <end position="411"/>
    </location>
</feature>
<dbReference type="Proteomes" id="UP001595713">
    <property type="component" value="Unassembled WGS sequence"/>
</dbReference>
<evidence type="ECO:0000256" key="1">
    <source>
        <dbReference type="SAM" id="MobiDB-lite"/>
    </source>
</evidence>
<evidence type="ECO:0000313" key="3">
    <source>
        <dbReference type="EMBL" id="MFC3580218.1"/>
    </source>
</evidence>
<feature type="compositionally biased region" description="Low complexity" evidence="1">
    <location>
        <begin position="396"/>
        <end position="409"/>
    </location>
</feature>
<name>A0ABV7ST97_9SPHN</name>
<sequence>MPSTFLGRLRRDRRGNTLAMMAAFLLPICALAGSAIDMARLYVVKVRLQQACDAGALAGRKFMTSSAATTLDTTAAARAQTFFANNFESNWMKTSSVVFTPTKTADQQVAGTASAVVPMTIMKMFGQGNQTLSVTCEARFDVADTDIVFVLDTTGSMACRPEDNDTACSNSLADAVTYTRPSSNKSAVAGYAGSTGYRVPEKTNGSGVNISRIQALRTAVIDFYNTIDENVDSSTHVRYGFVTYSSMVNAGKAVMEVGADNIIGGSGSGSWTYQSRIVNDDYTISNGSWTDLSPTRNQTQCNALPTTRDPATALTYDATGRAIRTEYRWTTSGTDRCQYRNSTLGPQWKYQPQSWPVGPYVGGGTIADPTSVTGGTTRWMGCLEERDTTAGASTFDNDNLPADLDPDLPGTTNATRWRPYWPDVEYVRPTHNAYPLSNGESSTYQSYMDPDRLILGKNGCAKPIRRLDEMSAADVSAFVSASDFVPLGGTYHDIGMIWGVRLISPNGIFAADTAAWPGRQQPKRIIVFMTDGAMSPSTDAYSMYGVEQLDRRVTNGATNNRTTYHNARFLAECTKAKSMNIDVWTIAIAPDEDDNLTACATVATQAFHTTSGTGLSDAFKAIAKQVAMLRISK</sequence>
<gene>
    <name evidence="3" type="ORF">ACFONA_08575</name>
</gene>
<keyword evidence="4" id="KW-1185">Reference proteome</keyword>
<dbReference type="EMBL" id="JBHRXP010000003">
    <property type="protein sequence ID" value="MFC3580218.1"/>
    <property type="molecule type" value="Genomic_DNA"/>
</dbReference>
<dbReference type="Pfam" id="PF13400">
    <property type="entry name" value="Tad"/>
    <property type="match status" value="1"/>
</dbReference>
<dbReference type="SUPFAM" id="SSF53300">
    <property type="entry name" value="vWA-like"/>
    <property type="match status" value="1"/>
</dbReference>
<feature type="domain" description="Putative Flp pilus-assembly TadG-like N-terminal" evidence="2">
    <location>
        <begin position="15"/>
        <end position="59"/>
    </location>
</feature>
<evidence type="ECO:0000313" key="4">
    <source>
        <dbReference type="Proteomes" id="UP001595713"/>
    </source>
</evidence>
<evidence type="ECO:0000259" key="2">
    <source>
        <dbReference type="Pfam" id="PF13400"/>
    </source>
</evidence>
<comment type="caution">
    <text evidence="3">The sequence shown here is derived from an EMBL/GenBank/DDBJ whole genome shotgun (WGS) entry which is preliminary data.</text>
</comment>
<dbReference type="Gene3D" id="3.40.50.410">
    <property type="entry name" value="von Willebrand factor, type A domain"/>
    <property type="match status" value="2"/>
</dbReference>
<reference evidence="4" key="1">
    <citation type="journal article" date="2019" name="Int. J. Syst. Evol. Microbiol.">
        <title>The Global Catalogue of Microorganisms (GCM) 10K type strain sequencing project: providing services to taxonomists for standard genome sequencing and annotation.</title>
        <authorList>
            <consortium name="The Broad Institute Genomics Platform"/>
            <consortium name="The Broad Institute Genome Sequencing Center for Infectious Disease"/>
            <person name="Wu L."/>
            <person name="Ma J."/>
        </authorList>
    </citation>
    <scope>NUCLEOTIDE SEQUENCE [LARGE SCALE GENOMIC DNA]</scope>
    <source>
        <strain evidence="4">KCTC 42739</strain>
    </source>
</reference>
<accession>A0ABV7ST97</accession>
<protein>
    <submittedName>
        <fullName evidence="3">Tad domain-containing protein</fullName>
    </submittedName>
</protein>
<proteinExistence type="predicted"/>
<dbReference type="InterPro" id="IPR036465">
    <property type="entry name" value="vWFA_dom_sf"/>
</dbReference>
<dbReference type="InterPro" id="IPR028087">
    <property type="entry name" value="Tad_N"/>
</dbReference>